<evidence type="ECO:0000313" key="2">
    <source>
        <dbReference type="Proteomes" id="UP000199628"/>
    </source>
</evidence>
<protein>
    <recommendedName>
        <fullName evidence="3">DUF3833 domain-containing protein</fullName>
    </recommendedName>
</protein>
<dbReference type="Proteomes" id="UP000199628">
    <property type="component" value="Unassembled WGS sequence"/>
</dbReference>
<dbReference type="AlphaFoldDB" id="A0A1G6N5H5"/>
<evidence type="ECO:0000313" key="1">
    <source>
        <dbReference type="EMBL" id="SDC63099.1"/>
    </source>
</evidence>
<dbReference type="EMBL" id="FMZV01000003">
    <property type="protein sequence ID" value="SDC63099.1"/>
    <property type="molecule type" value="Genomic_DNA"/>
</dbReference>
<organism evidence="1 2">
    <name type="scientific">Ruegeria marina</name>
    <dbReference type="NCBI Taxonomy" id="639004"/>
    <lineage>
        <taxon>Bacteria</taxon>
        <taxon>Pseudomonadati</taxon>
        <taxon>Pseudomonadota</taxon>
        <taxon>Alphaproteobacteria</taxon>
        <taxon>Rhodobacterales</taxon>
        <taxon>Roseobacteraceae</taxon>
        <taxon>Ruegeria</taxon>
    </lineage>
</organism>
<accession>A0A1G6N5H5</accession>
<evidence type="ECO:0008006" key="3">
    <source>
        <dbReference type="Google" id="ProtNLM"/>
    </source>
</evidence>
<dbReference type="STRING" id="639004.SAMN04488239_10343"/>
<dbReference type="OrthoDB" id="5296954at2"/>
<dbReference type="Pfam" id="PF12915">
    <property type="entry name" value="DUF3833"/>
    <property type="match status" value="1"/>
</dbReference>
<sequence>MTDPILFTLLGVALTVGAVLLLRRVASFSAQAPGDYAGAQPQFDLRRHLNGPIACEGVIYGPTGRVASRFSGAFEATWEGNRGIMRERFHYDSGTVQDREWQLCIGNDGRIEARAPDVIGAGQGDQSGPAVRLLYRLRLPEGAGGHVVDVTDWMYLTPGGAIVNRSEFRKFGIKVAELVATMHPANADRSAA</sequence>
<proteinExistence type="predicted"/>
<gene>
    <name evidence="1" type="ORF">SAMN04488239_10343</name>
</gene>
<reference evidence="2" key="1">
    <citation type="submission" date="2016-10" db="EMBL/GenBank/DDBJ databases">
        <authorList>
            <person name="Varghese N."/>
            <person name="Submissions S."/>
        </authorList>
    </citation>
    <scope>NUCLEOTIDE SEQUENCE [LARGE SCALE GENOMIC DNA]</scope>
    <source>
        <strain evidence="2">CGMCC 1.9108</strain>
    </source>
</reference>
<dbReference type="InterPro" id="IPR024409">
    <property type="entry name" value="DUF3833"/>
</dbReference>
<name>A0A1G6N5H5_9RHOB</name>
<dbReference type="RefSeq" id="WP_093028300.1">
    <property type="nucleotide sequence ID" value="NZ_FMZV01000003.1"/>
</dbReference>
<keyword evidence="2" id="KW-1185">Reference proteome</keyword>